<evidence type="ECO:0000256" key="3">
    <source>
        <dbReference type="RuleBase" id="RU003737"/>
    </source>
</evidence>
<dbReference type="PRINTS" id="PR01179">
    <property type="entry name" value="ODADCRBXLASE"/>
</dbReference>
<feature type="domain" description="Orn/DAP/Arg decarboxylase 2 N-terminal" evidence="5">
    <location>
        <begin position="21"/>
        <end position="271"/>
    </location>
</feature>
<dbReference type="Pfam" id="PF02784">
    <property type="entry name" value="Orn_Arg_deC_N"/>
    <property type="match status" value="1"/>
</dbReference>
<dbReference type="PANTHER" id="PTHR43727:SF2">
    <property type="entry name" value="GROUP IV DECARBOXYLASE"/>
    <property type="match status" value="1"/>
</dbReference>
<gene>
    <name evidence="6" type="ORF">GCM10022384_63920</name>
</gene>
<dbReference type="InterPro" id="IPR000183">
    <property type="entry name" value="Orn/DAP/Arg_de-COase"/>
</dbReference>
<evidence type="ECO:0000313" key="7">
    <source>
        <dbReference type="Proteomes" id="UP001500034"/>
    </source>
</evidence>
<reference evidence="7" key="1">
    <citation type="journal article" date="2019" name="Int. J. Syst. Evol. Microbiol.">
        <title>The Global Catalogue of Microorganisms (GCM) 10K type strain sequencing project: providing services to taxonomists for standard genome sequencing and annotation.</title>
        <authorList>
            <consortium name="The Broad Institute Genomics Platform"/>
            <consortium name="The Broad Institute Genome Sequencing Center for Infectious Disease"/>
            <person name="Wu L."/>
            <person name="Ma J."/>
        </authorList>
    </citation>
    <scope>NUCLEOTIDE SEQUENCE [LARGE SCALE GENOMIC DNA]</scope>
    <source>
        <strain evidence="7">JCM 17027</strain>
    </source>
</reference>
<dbReference type="EMBL" id="BAABCQ010000203">
    <property type="protein sequence ID" value="GAA4009637.1"/>
    <property type="molecule type" value="Genomic_DNA"/>
</dbReference>
<dbReference type="PANTHER" id="PTHR43727">
    <property type="entry name" value="DIAMINOPIMELATE DECARBOXYLASE"/>
    <property type="match status" value="1"/>
</dbReference>
<evidence type="ECO:0000259" key="5">
    <source>
        <dbReference type="Pfam" id="PF02784"/>
    </source>
</evidence>
<dbReference type="InterPro" id="IPR009006">
    <property type="entry name" value="Ala_racemase/Decarboxylase_C"/>
</dbReference>
<evidence type="ECO:0000256" key="2">
    <source>
        <dbReference type="ARBA" id="ARBA00022898"/>
    </source>
</evidence>
<proteinExistence type="inferred from homology"/>
<comment type="cofactor">
    <cofactor evidence="1">
        <name>pyridoxal 5'-phosphate</name>
        <dbReference type="ChEBI" id="CHEBI:597326"/>
    </cofactor>
</comment>
<dbReference type="SUPFAM" id="SSF50621">
    <property type="entry name" value="Alanine racemase C-terminal domain-like"/>
    <property type="match status" value="1"/>
</dbReference>
<accession>A0ABP7SBX2</accession>
<dbReference type="Pfam" id="PF00278">
    <property type="entry name" value="Orn_DAP_Arg_deC"/>
    <property type="match status" value="1"/>
</dbReference>
<dbReference type="Gene3D" id="3.20.20.10">
    <property type="entry name" value="Alanine racemase"/>
    <property type="match status" value="1"/>
</dbReference>
<dbReference type="InterPro" id="IPR029066">
    <property type="entry name" value="PLP-binding_barrel"/>
</dbReference>
<dbReference type="InterPro" id="IPR022644">
    <property type="entry name" value="De-COase2_N"/>
</dbReference>
<dbReference type="RefSeq" id="WP_345597069.1">
    <property type="nucleotide sequence ID" value="NZ_BAABCQ010000203.1"/>
</dbReference>
<organism evidence="6 7">
    <name type="scientific">Streptomyces marokkonensis</name>
    <dbReference type="NCBI Taxonomy" id="324855"/>
    <lineage>
        <taxon>Bacteria</taxon>
        <taxon>Bacillati</taxon>
        <taxon>Actinomycetota</taxon>
        <taxon>Actinomycetes</taxon>
        <taxon>Kitasatosporales</taxon>
        <taxon>Streptomycetaceae</taxon>
        <taxon>Streptomyces</taxon>
    </lineage>
</organism>
<name>A0ABP7SBX2_9ACTN</name>
<evidence type="ECO:0000256" key="1">
    <source>
        <dbReference type="ARBA" id="ARBA00001933"/>
    </source>
</evidence>
<comment type="caution">
    <text evidence="6">The sequence shown here is derived from an EMBL/GenBank/DDBJ whole genome shotgun (WGS) entry which is preliminary data.</text>
</comment>
<evidence type="ECO:0000259" key="4">
    <source>
        <dbReference type="Pfam" id="PF00278"/>
    </source>
</evidence>
<dbReference type="Gene3D" id="2.40.37.10">
    <property type="entry name" value="Lyase, Ornithine Decarboxylase, Chain A, domain 1"/>
    <property type="match status" value="1"/>
</dbReference>
<protein>
    <submittedName>
        <fullName evidence="6">Type III PLP-dependent enzyme</fullName>
    </submittedName>
</protein>
<feature type="domain" description="Orn/DAP/Arg decarboxylase 2 C-terminal" evidence="4">
    <location>
        <begin position="19"/>
        <end position="362"/>
    </location>
</feature>
<dbReference type="Proteomes" id="UP001500034">
    <property type="component" value="Unassembled WGS sequence"/>
</dbReference>
<comment type="similarity">
    <text evidence="3">Belongs to the Orn/Lys/Arg decarboxylase class-II family.</text>
</comment>
<dbReference type="SUPFAM" id="SSF51419">
    <property type="entry name" value="PLP-binding barrel"/>
    <property type="match status" value="1"/>
</dbReference>
<sequence length="412" mass="42686">MADVSDLVRRYGSPLYVYELDRVEQACADLRAALPAPSTLYYSLKANSHPAVVECLRGAGCRAEVSSTGELGVALDAGFAAADCLYTGPGKTDEEMAFALARGVRRFSAESVGELHRLGRAATATGTEATVLLRINGAAVGATGLRMTGVASQFGVDEEEVRADPAAFTGVPGTRLSGVHLFPISNARDEDSLIASLRAGVSLAARLRDEAGLPMNVVDLGGGFAAPYARPGTRPSYPRLRDALRSALDAELPGWRTGDVEIAFESGRHLVGESGRLAATVQEVKSSRGQTFVVLDAGVNHLGGLSGLGRLALAGATPDPDDGDTAPATVVGPLCTPADVLGRSVRVPAVEVGRTLVFSNTGAYGLNASLVAFLGRPAPAEVVVRGTDVVSATRLRLTHEPITEDAVASERA</sequence>
<keyword evidence="2" id="KW-0663">Pyridoxal phosphate</keyword>
<evidence type="ECO:0000313" key="6">
    <source>
        <dbReference type="EMBL" id="GAA4009637.1"/>
    </source>
</evidence>
<keyword evidence="7" id="KW-1185">Reference proteome</keyword>
<dbReference type="InterPro" id="IPR022643">
    <property type="entry name" value="De-COase2_C"/>
</dbReference>